<accession>A0A1D6PRY0</accession>
<dbReference type="EMBL" id="CM000780">
    <property type="protein sequence ID" value="AQK49474.1"/>
    <property type="molecule type" value="Genomic_DNA"/>
</dbReference>
<reference evidence="1" key="1">
    <citation type="submission" date="2015-12" db="EMBL/GenBank/DDBJ databases">
        <title>Update maize B73 reference genome by single molecule sequencing technologies.</title>
        <authorList>
            <consortium name="Maize Genome Sequencing Project"/>
            <person name="Ware D."/>
        </authorList>
    </citation>
    <scope>NUCLEOTIDE SEQUENCE</scope>
    <source>
        <tissue evidence="1">Seedling</tissue>
    </source>
</reference>
<gene>
    <name evidence="1" type="ORF">ZEAMMB73_Zm00001d049045</name>
</gene>
<name>A0A1D6PRY0_MAIZE</name>
<dbReference type="InParanoid" id="A0A1D6PRY0"/>
<protein>
    <submittedName>
        <fullName evidence="1">Uncharacterized protein</fullName>
    </submittedName>
</protein>
<organism evidence="1">
    <name type="scientific">Zea mays</name>
    <name type="common">Maize</name>
    <dbReference type="NCBI Taxonomy" id="4577"/>
    <lineage>
        <taxon>Eukaryota</taxon>
        <taxon>Viridiplantae</taxon>
        <taxon>Streptophyta</taxon>
        <taxon>Embryophyta</taxon>
        <taxon>Tracheophyta</taxon>
        <taxon>Spermatophyta</taxon>
        <taxon>Magnoliopsida</taxon>
        <taxon>Liliopsida</taxon>
        <taxon>Poales</taxon>
        <taxon>Poaceae</taxon>
        <taxon>PACMAD clade</taxon>
        <taxon>Panicoideae</taxon>
        <taxon>Andropogonodae</taxon>
        <taxon>Andropogoneae</taxon>
        <taxon>Tripsacinae</taxon>
        <taxon>Zea</taxon>
    </lineage>
</organism>
<sequence>MATVAQVNFWI</sequence>
<proteinExistence type="predicted"/>
<evidence type="ECO:0000313" key="1">
    <source>
        <dbReference type="EMBL" id="AQK49474.1"/>
    </source>
</evidence>